<dbReference type="InterPro" id="IPR026106">
    <property type="entry name" value="MAP9"/>
</dbReference>
<evidence type="ECO:0000256" key="2">
    <source>
        <dbReference type="SAM" id="SignalP"/>
    </source>
</evidence>
<gene>
    <name evidence="3" type="ORF">QQF64_001216</name>
</gene>
<evidence type="ECO:0008006" key="5">
    <source>
        <dbReference type="Google" id="ProtNLM"/>
    </source>
</evidence>
<name>A0ABR3P0C9_9TELE</name>
<evidence type="ECO:0000313" key="4">
    <source>
        <dbReference type="Proteomes" id="UP001558613"/>
    </source>
</evidence>
<feature type="compositionally biased region" description="Basic and acidic residues" evidence="1">
    <location>
        <begin position="569"/>
        <end position="599"/>
    </location>
</feature>
<feature type="compositionally biased region" description="Low complexity" evidence="1">
    <location>
        <begin position="219"/>
        <end position="230"/>
    </location>
</feature>
<keyword evidence="4" id="KW-1185">Reference proteome</keyword>
<organism evidence="3 4">
    <name type="scientific">Cirrhinus molitorella</name>
    <name type="common">mud carp</name>
    <dbReference type="NCBI Taxonomy" id="172907"/>
    <lineage>
        <taxon>Eukaryota</taxon>
        <taxon>Metazoa</taxon>
        <taxon>Chordata</taxon>
        <taxon>Craniata</taxon>
        <taxon>Vertebrata</taxon>
        <taxon>Euteleostomi</taxon>
        <taxon>Actinopterygii</taxon>
        <taxon>Neopterygii</taxon>
        <taxon>Teleostei</taxon>
        <taxon>Ostariophysi</taxon>
        <taxon>Cypriniformes</taxon>
        <taxon>Cyprinidae</taxon>
        <taxon>Labeoninae</taxon>
        <taxon>Labeonini</taxon>
        <taxon>Cirrhinus</taxon>
    </lineage>
</organism>
<dbReference type="PANTHER" id="PTHR14739">
    <property type="entry name" value="MICROTUBULE-ASSOCIATED PROTEIN 9"/>
    <property type="match status" value="1"/>
</dbReference>
<protein>
    <recommendedName>
        <fullName evidence="5">Microtubule-associated protein 9</fullName>
    </recommendedName>
</protein>
<feature type="compositionally biased region" description="Polar residues" evidence="1">
    <location>
        <begin position="231"/>
        <end position="242"/>
    </location>
</feature>
<dbReference type="EMBL" id="JAYMGO010000001">
    <property type="protein sequence ID" value="KAL1282413.1"/>
    <property type="molecule type" value="Genomic_DNA"/>
</dbReference>
<reference evidence="3 4" key="1">
    <citation type="submission" date="2023-09" db="EMBL/GenBank/DDBJ databases">
        <authorList>
            <person name="Wang M."/>
        </authorList>
    </citation>
    <scope>NUCLEOTIDE SEQUENCE [LARGE SCALE GENOMIC DNA]</scope>
    <source>
        <strain evidence="3">GT-2023</strain>
        <tissue evidence="3">Liver</tissue>
    </source>
</reference>
<evidence type="ECO:0000313" key="3">
    <source>
        <dbReference type="EMBL" id="KAL1282413.1"/>
    </source>
</evidence>
<keyword evidence="2" id="KW-0732">Signal</keyword>
<feature type="compositionally biased region" description="Basic and acidic residues" evidence="1">
    <location>
        <begin position="394"/>
        <end position="407"/>
    </location>
</feature>
<dbReference type="Proteomes" id="UP001558613">
    <property type="component" value="Unassembled WGS sequence"/>
</dbReference>
<sequence>MFIPGAGIFFNVYLPLRLLLHICFEATMDEEPFSTTLAYTKSPKTSRRTTFQDEIKKAVSARANRHSYSDDFDNDDDEDSKDGDDDADILKLLKIQKQKKERFKAGKTKGKINDFKLSDDEEENVKPKKVSFMKTKRTSSPVYFEQLNTTGSADDQPSSFHSTQFRNSSQSPSNSYTPEKNQQSDSPFSSLSDKFQQESTLLQKDEQSKSVMKLRKSLSESPLPLNSENSQWESSFPLTSDGSHWDSPVPLPSEKDEDNQRIGEDGELPIPQPRERSVKPKLFTGLAQDMSPRPKPRQRTANMCEIGQLEEETQVETTACSRTATSSMSIALSNTLSSEKFQTSTNDSVLGPDEDQSMSEKSKTESRSTAEQMPEAPASAASEESNERNYSTSFEEKPESSQGDLDHISATLSRTSRKSADRPSSSRSSSSRKSKRSHTESKYLGTLKILDQKIQETQQIPEAADSLRATVYQEWLKKKEETLKIAKREKKQEEKLKEEKMQEEKLAKIADAKASYDAWKEKKGEVIMKKVKEKQEAIRQKQVELDKNEEKKETAKQVFEKWKEEHDSIIKDRMRQKKQTERRQKLQQIKEKEEKKKDSMSALSEWSDRKKDVIEEKIRAERRKEKIKEVEEKYEKEEKEKMALEMYEKWLKRKEFQQTREKKEKRIQAILQDEPPPPWSPPNKTIPFGK</sequence>
<feature type="compositionally biased region" description="Polar residues" evidence="1">
    <location>
        <begin position="315"/>
        <end position="348"/>
    </location>
</feature>
<feature type="signal peptide" evidence="2">
    <location>
        <begin position="1"/>
        <end position="29"/>
    </location>
</feature>
<feature type="region of interest" description="Disordered" evidence="1">
    <location>
        <begin position="148"/>
        <end position="444"/>
    </location>
</feature>
<feature type="region of interest" description="Disordered" evidence="1">
    <location>
        <begin position="569"/>
        <end position="606"/>
    </location>
</feature>
<feature type="compositionally biased region" description="Polar residues" evidence="1">
    <location>
        <begin position="148"/>
        <end position="202"/>
    </location>
</feature>
<feature type="compositionally biased region" description="Low complexity" evidence="1">
    <location>
        <begin position="374"/>
        <end position="383"/>
    </location>
</feature>
<proteinExistence type="predicted"/>
<dbReference type="PANTHER" id="PTHR14739:SF9">
    <property type="entry name" value="MICROTUBULE-ASSOCIATED PROTEIN 9"/>
    <property type="match status" value="1"/>
</dbReference>
<accession>A0ABR3P0C9</accession>
<feature type="region of interest" description="Disordered" evidence="1">
    <location>
        <begin position="671"/>
        <end position="690"/>
    </location>
</feature>
<feature type="chain" id="PRO_5045044883" description="Microtubule-associated protein 9" evidence="2">
    <location>
        <begin position="30"/>
        <end position="690"/>
    </location>
</feature>
<evidence type="ECO:0000256" key="1">
    <source>
        <dbReference type="SAM" id="MobiDB-lite"/>
    </source>
</evidence>
<comment type="caution">
    <text evidence="3">The sequence shown here is derived from an EMBL/GenBank/DDBJ whole genome shotgun (WGS) entry which is preliminary data.</text>
</comment>
<feature type="compositionally biased region" description="Basic and acidic residues" evidence="1">
    <location>
        <begin position="358"/>
        <end position="368"/>
    </location>
</feature>